<keyword evidence="1" id="KW-1133">Transmembrane helix</keyword>
<feature type="transmembrane region" description="Helical" evidence="1">
    <location>
        <begin position="148"/>
        <end position="167"/>
    </location>
</feature>
<reference evidence="4" key="1">
    <citation type="submission" date="2017-09" db="EMBL/GenBank/DDBJ databases">
        <title>Depth-based differentiation of microbial function through sediment-hosted aquifers and enrichment of novel symbionts in the deep terrestrial subsurface.</title>
        <authorList>
            <person name="Probst A.J."/>
            <person name="Ladd B."/>
            <person name="Jarett J.K."/>
            <person name="Geller-Mcgrath D.E."/>
            <person name="Sieber C.M.K."/>
            <person name="Emerson J.B."/>
            <person name="Anantharaman K."/>
            <person name="Thomas B.C."/>
            <person name="Malmstrom R."/>
            <person name="Stieglmeier M."/>
            <person name="Klingl A."/>
            <person name="Woyke T."/>
            <person name="Ryan C.M."/>
            <person name="Banfield J.F."/>
        </authorList>
    </citation>
    <scope>NUCLEOTIDE SEQUENCE [LARGE SCALE GENOMIC DNA]</scope>
</reference>
<name>A0A2M8KV69_9BACT</name>
<evidence type="ECO:0000313" key="4">
    <source>
        <dbReference type="Proteomes" id="UP000231569"/>
    </source>
</evidence>
<dbReference type="EMBL" id="PFEE01000026">
    <property type="protein sequence ID" value="PJE63816.1"/>
    <property type="molecule type" value="Genomic_DNA"/>
</dbReference>
<evidence type="ECO:0000259" key="2">
    <source>
        <dbReference type="Pfam" id="PF02517"/>
    </source>
</evidence>
<accession>A0A2M8KV69</accession>
<evidence type="ECO:0000313" key="3">
    <source>
        <dbReference type="EMBL" id="PJE63816.1"/>
    </source>
</evidence>
<organism evidence="3 4">
    <name type="scientific">Candidatus Roizmanbacteria bacterium CG10_big_fil_rev_8_21_14_0_10_45_7</name>
    <dbReference type="NCBI Taxonomy" id="1974854"/>
    <lineage>
        <taxon>Bacteria</taxon>
        <taxon>Candidatus Roizmaniibacteriota</taxon>
    </lineage>
</organism>
<feature type="transmembrane region" description="Helical" evidence="1">
    <location>
        <begin position="40"/>
        <end position="58"/>
    </location>
</feature>
<keyword evidence="1" id="KW-0472">Membrane</keyword>
<protein>
    <recommendedName>
        <fullName evidence="2">CAAX prenyl protease 2/Lysostaphin resistance protein A-like domain-containing protein</fullName>
    </recommendedName>
</protein>
<comment type="caution">
    <text evidence="3">The sequence shown here is derived from an EMBL/GenBank/DDBJ whole genome shotgun (WGS) entry which is preliminary data.</text>
</comment>
<dbReference type="Pfam" id="PF02517">
    <property type="entry name" value="Rce1-like"/>
    <property type="match status" value="1"/>
</dbReference>
<dbReference type="AlphaFoldDB" id="A0A2M8KV69"/>
<evidence type="ECO:0000256" key="1">
    <source>
        <dbReference type="SAM" id="Phobius"/>
    </source>
</evidence>
<feature type="transmembrane region" description="Helical" evidence="1">
    <location>
        <begin position="79"/>
        <end position="98"/>
    </location>
</feature>
<sequence>MKEEKKEILVERVLTVWGVVVILWSFFRSNVAGPLWLSEFIAKPAIFLLPILVFVTRFQSGKGIASALGLQAQHTFREILLALGIFLALMVIGAYTLMGGAVVSLLGSAQWSRIMMFTTIALATAVVEEIMGRGFLFRYLLQYSRSMLLSAVLSSILFFILYLPGILTTSISGQVLMMSLMLNLTISFVTIMLYSLRGNLYLPIAVHMAILLWFDILWTSGVR</sequence>
<feature type="transmembrane region" description="Helical" evidence="1">
    <location>
        <begin position="9"/>
        <end position="28"/>
    </location>
</feature>
<dbReference type="Proteomes" id="UP000231569">
    <property type="component" value="Unassembled WGS sequence"/>
</dbReference>
<dbReference type="InterPro" id="IPR003675">
    <property type="entry name" value="Rce1/LyrA-like_dom"/>
</dbReference>
<proteinExistence type="predicted"/>
<gene>
    <name evidence="3" type="ORF">COU89_01235</name>
</gene>
<feature type="domain" description="CAAX prenyl protease 2/Lysostaphin resistance protein A-like" evidence="2">
    <location>
        <begin position="112"/>
        <end position="210"/>
    </location>
</feature>
<feature type="transmembrane region" description="Helical" evidence="1">
    <location>
        <begin position="173"/>
        <end position="193"/>
    </location>
</feature>
<feature type="transmembrane region" description="Helical" evidence="1">
    <location>
        <begin position="200"/>
        <end position="218"/>
    </location>
</feature>
<feature type="transmembrane region" description="Helical" evidence="1">
    <location>
        <begin position="110"/>
        <end position="127"/>
    </location>
</feature>
<dbReference type="GO" id="GO:0004175">
    <property type="term" value="F:endopeptidase activity"/>
    <property type="evidence" value="ECO:0007669"/>
    <property type="project" value="UniProtKB-ARBA"/>
</dbReference>
<keyword evidence="1" id="KW-0812">Transmembrane</keyword>
<dbReference type="GO" id="GO:0080120">
    <property type="term" value="P:CAAX-box protein maturation"/>
    <property type="evidence" value="ECO:0007669"/>
    <property type="project" value="UniProtKB-ARBA"/>
</dbReference>